<dbReference type="InterPro" id="IPR011766">
    <property type="entry name" value="TPP_enzyme_TPP-bd"/>
</dbReference>
<dbReference type="SUPFAM" id="SSF52467">
    <property type="entry name" value="DHS-like NAD/FAD-binding domain"/>
    <property type="match status" value="1"/>
</dbReference>
<proteinExistence type="inferred from homology"/>
<dbReference type="AlphaFoldDB" id="A0A2N7VE53"/>
<dbReference type="Pfam" id="PF00205">
    <property type="entry name" value="TPP_enzyme_M"/>
    <property type="match status" value="1"/>
</dbReference>
<dbReference type="CDD" id="cd07035">
    <property type="entry name" value="TPP_PYR_POX_like"/>
    <property type="match status" value="1"/>
</dbReference>
<gene>
    <name evidence="8" type="ORF">C0Z18_26790</name>
</gene>
<accession>A0A2N7VE53</accession>
<organism evidence="8 9">
    <name type="scientific">Trinickia dabaoshanensis</name>
    <dbReference type="NCBI Taxonomy" id="564714"/>
    <lineage>
        <taxon>Bacteria</taxon>
        <taxon>Pseudomonadati</taxon>
        <taxon>Pseudomonadota</taxon>
        <taxon>Betaproteobacteria</taxon>
        <taxon>Burkholderiales</taxon>
        <taxon>Burkholderiaceae</taxon>
        <taxon>Trinickia</taxon>
    </lineage>
</organism>
<dbReference type="GO" id="GO:0003984">
    <property type="term" value="F:acetolactate synthase activity"/>
    <property type="evidence" value="ECO:0007669"/>
    <property type="project" value="TreeGrafter"/>
</dbReference>
<dbReference type="GO" id="GO:0050660">
    <property type="term" value="F:flavin adenine dinucleotide binding"/>
    <property type="evidence" value="ECO:0007669"/>
    <property type="project" value="TreeGrafter"/>
</dbReference>
<keyword evidence="3 4" id="KW-0786">Thiamine pyrophosphate</keyword>
<dbReference type="PANTHER" id="PTHR18968:SF13">
    <property type="entry name" value="ACETOLACTATE SYNTHASE CATALYTIC SUBUNIT, MITOCHONDRIAL"/>
    <property type="match status" value="1"/>
</dbReference>
<evidence type="ECO:0000256" key="2">
    <source>
        <dbReference type="ARBA" id="ARBA00007812"/>
    </source>
</evidence>
<dbReference type="RefSeq" id="WP_102648469.1">
    <property type="nucleotide sequence ID" value="NZ_PNYA01000031.1"/>
</dbReference>
<comment type="caution">
    <text evidence="8">The sequence shown here is derived from an EMBL/GenBank/DDBJ whole genome shotgun (WGS) entry which is preliminary data.</text>
</comment>
<evidence type="ECO:0000259" key="6">
    <source>
        <dbReference type="Pfam" id="PF02775"/>
    </source>
</evidence>
<dbReference type="Gene3D" id="3.40.50.970">
    <property type="match status" value="2"/>
</dbReference>
<dbReference type="Proteomes" id="UP000235616">
    <property type="component" value="Unassembled WGS sequence"/>
</dbReference>
<dbReference type="OrthoDB" id="2254214at2"/>
<dbReference type="CDD" id="cd00568">
    <property type="entry name" value="TPP_enzymes"/>
    <property type="match status" value="1"/>
</dbReference>
<dbReference type="InterPro" id="IPR045229">
    <property type="entry name" value="TPP_enz"/>
</dbReference>
<evidence type="ECO:0000256" key="1">
    <source>
        <dbReference type="ARBA" id="ARBA00001964"/>
    </source>
</evidence>
<comment type="cofactor">
    <cofactor evidence="1">
        <name>thiamine diphosphate</name>
        <dbReference type="ChEBI" id="CHEBI:58937"/>
    </cofactor>
</comment>
<dbReference type="InterPro" id="IPR000399">
    <property type="entry name" value="TPP-bd_CS"/>
</dbReference>
<keyword evidence="9" id="KW-1185">Reference proteome</keyword>
<evidence type="ECO:0000256" key="4">
    <source>
        <dbReference type="RuleBase" id="RU362132"/>
    </source>
</evidence>
<dbReference type="EMBL" id="PNYA01000031">
    <property type="protein sequence ID" value="PMS15453.1"/>
    <property type="molecule type" value="Genomic_DNA"/>
</dbReference>
<dbReference type="Pfam" id="PF02776">
    <property type="entry name" value="TPP_enzyme_N"/>
    <property type="match status" value="1"/>
</dbReference>
<dbReference type="GO" id="GO:0000287">
    <property type="term" value="F:magnesium ion binding"/>
    <property type="evidence" value="ECO:0007669"/>
    <property type="project" value="InterPro"/>
</dbReference>
<feature type="domain" description="Thiamine pyrophosphate enzyme N-terminal TPP-binding" evidence="7">
    <location>
        <begin position="6"/>
        <end position="117"/>
    </location>
</feature>
<protein>
    <submittedName>
        <fullName evidence="8">Acetolactate synthase</fullName>
    </submittedName>
</protein>
<dbReference type="PANTHER" id="PTHR18968">
    <property type="entry name" value="THIAMINE PYROPHOSPHATE ENZYMES"/>
    <property type="match status" value="1"/>
</dbReference>
<evidence type="ECO:0000313" key="9">
    <source>
        <dbReference type="Proteomes" id="UP000235616"/>
    </source>
</evidence>
<evidence type="ECO:0000259" key="5">
    <source>
        <dbReference type="Pfam" id="PF00205"/>
    </source>
</evidence>
<dbReference type="InterPro" id="IPR029035">
    <property type="entry name" value="DHS-like_NAD/FAD-binding_dom"/>
</dbReference>
<dbReference type="GO" id="GO:0009097">
    <property type="term" value="P:isoleucine biosynthetic process"/>
    <property type="evidence" value="ECO:0007669"/>
    <property type="project" value="TreeGrafter"/>
</dbReference>
<dbReference type="InterPro" id="IPR012000">
    <property type="entry name" value="Thiamin_PyroP_enz_cen_dom"/>
</dbReference>
<dbReference type="Gene3D" id="3.40.50.1220">
    <property type="entry name" value="TPP-binding domain"/>
    <property type="match status" value="1"/>
</dbReference>
<feature type="domain" description="Thiamine pyrophosphate enzyme TPP-binding" evidence="6">
    <location>
        <begin position="391"/>
        <end position="536"/>
    </location>
</feature>
<feature type="domain" description="Thiamine pyrophosphate enzyme central" evidence="5">
    <location>
        <begin position="197"/>
        <end position="330"/>
    </location>
</feature>
<evidence type="ECO:0000256" key="3">
    <source>
        <dbReference type="ARBA" id="ARBA00023052"/>
    </source>
</evidence>
<reference evidence="8 9" key="1">
    <citation type="submission" date="2018-01" db="EMBL/GenBank/DDBJ databases">
        <title>Whole genome analyses suggest that Burkholderia sensu lato contains two further novel genera in the rhizoxinica-symbiotica group Mycetohabitans gen. nov., and Trinickia gen. nov.: implications for the evolution of diazotrophy and nodulation in the Burkholderiaceae.</title>
        <authorList>
            <person name="Estrada-de los Santos P."/>
            <person name="Palmer M."/>
            <person name="Chavez-Ramirez B."/>
            <person name="Beukes C."/>
            <person name="Steenkamp E.T."/>
            <person name="Hirsch A.M."/>
            <person name="Manyaka P."/>
            <person name="Maluk M."/>
            <person name="Lafos M."/>
            <person name="Crook M."/>
            <person name="Gross E."/>
            <person name="Simon M.F."/>
            <person name="Bueno dos Reis Junior F."/>
            <person name="Poole P.S."/>
            <person name="Venter S.N."/>
            <person name="James E.K."/>
        </authorList>
    </citation>
    <scope>NUCLEOTIDE SEQUENCE [LARGE SCALE GENOMIC DNA]</scope>
    <source>
        <strain evidence="8 9">GIMN1.004</strain>
    </source>
</reference>
<dbReference type="InterPro" id="IPR029061">
    <property type="entry name" value="THDP-binding"/>
</dbReference>
<sequence>MGKASGNRTLAESLKSYGVDHFFNVPMIIPPGIKELTAIGVKSIVAHSEKAAAYMADGYARESGRVGVCASQAIGAANLAAGLVDALMAKSPVLAITGGGTPDTRERNFYQEFDQRSIYAGVSKFSARVEKAQRLPDLLGQAFRVATTGSPGPVHLELGGFWGASLTEEIENPMRPEPRYGSSPPIRPAAPVDDVRIAAAALRQSERPVIVCGSGIRASRAQSALLDFARRAKVPVATSLDAKAVMPESDPLSIGVVGDYSRDTANMAVSEADFVLFVGSTTGSMVTRQWSVPLPGVPAVQIDIDPRELGRNYPLIVGLLGDPATVIQQLDAELAEPVGKPEWLQRIVALREKWTQLAAQYEHSTASPIRPERLCKMLSDALPEGTLLAVDTGHSAGWAARNIYLNRPGQSLIRAAGSLGWSYPASLGAKCANPSRPVVCFTGDGAFYYHLAEMETAARYGINTVTVVNNNDGFNQERPLWDESPALEKNWKFGRVDFAAVAENFGVKAYRVERASEFTSAFNAALAAQRPALIDVRTDPSALVPIPWTKP</sequence>
<dbReference type="InterPro" id="IPR012001">
    <property type="entry name" value="Thiamin_PyroP_enz_TPP-bd_dom"/>
</dbReference>
<comment type="similarity">
    <text evidence="2 4">Belongs to the TPP enzyme family.</text>
</comment>
<dbReference type="PROSITE" id="PS00187">
    <property type="entry name" value="TPP_ENZYMES"/>
    <property type="match status" value="1"/>
</dbReference>
<name>A0A2N7VE53_9BURK</name>
<dbReference type="GO" id="GO:0005948">
    <property type="term" value="C:acetolactate synthase complex"/>
    <property type="evidence" value="ECO:0007669"/>
    <property type="project" value="TreeGrafter"/>
</dbReference>
<dbReference type="Pfam" id="PF02775">
    <property type="entry name" value="TPP_enzyme_C"/>
    <property type="match status" value="1"/>
</dbReference>
<dbReference type="SUPFAM" id="SSF52518">
    <property type="entry name" value="Thiamin diphosphate-binding fold (THDP-binding)"/>
    <property type="match status" value="2"/>
</dbReference>
<evidence type="ECO:0000313" key="8">
    <source>
        <dbReference type="EMBL" id="PMS15453.1"/>
    </source>
</evidence>
<dbReference type="GO" id="GO:0030976">
    <property type="term" value="F:thiamine pyrophosphate binding"/>
    <property type="evidence" value="ECO:0007669"/>
    <property type="project" value="InterPro"/>
</dbReference>
<dbReference type="GO" id="GO:0009099">
    <property type="term" value="P:L-valine biosynthetic process"/>
    <property type="evidence" value="ECO:0007669"/>
    <property type="project" value="TreeGrafter"/>
</dbReference>
<evidence type="ECO:0000259" key="7">
    <source>
        <dbReference type="Pfam" id="PF02776"/>
    </source>
</evidence>